<evidence type="ECO:0000256" key="4">
    <source>
        <dbReference type="ARBA" id="ARBA00022729"/>
    </source>
</evidence>
<evidence type="ECO:0000313" key="8">
    <source>
        <dbReference type="EMBL" id="KAK8784167.1"/>
    </source>
</evidence>
<evidence type="ECO:0000259" key="7">
    <source>
        <dbReference type="Pfam" id="PF02872"/>
    </source>
</evidence>
<dbReference type="GO" id="GO:0046872">
    <property type="term" value="F:metal ion binding"/>
    <property type="evidence" value="ECO:0007669"/>
    <property type="project" value="InterPro"/>
</dbReference>
<dbReference type="GO" id="GO:0005886">
    <property type="term" value="C:plasma membrane"/>
    <property type="evidence" value="ECO:0007669"/>
    <property type="project" value="TreeGrafter"/>
</dbReference>
<comment type="caution">
    <text evidence="8">The sequence shown here is derived from an EMBL/GenBank/DDBJ whole genome shotgun (WGS) entry which is preliminary data.</text>
</comment>
<dbReference type="GO" id="GO:0008253">
    <property type="term" value="F:5'-nucleotidase activity"/>
    <property type="evidence" value="ECO:0007669"/>
    <property type="project" value="UniProtKB-EC"/>
</dbReference>
<dbReference type="Gene3D" id="3.60.21.10">
    <property type="match status" value="1"/>
</dbReference>
<comment type="catalytic activity">
    <reaction evidence="1">
        <text>a ribonucleoside 5'-phosphate + H2O = a ribonucleoside + phosphate</text>
        <dbReference type="Rhea" id="RHEA:12484"/>
        <dbReference type="ChEBI" id="CHEBI:15377"/>
        <dbReference type="ChEBI" id="CHEBI:18254"/>
        <dbReference type="ChEBI" id="CHEBI:43474"/>
        <dbReference type="ChEBI" id="CHEBI:58043"/>
        <dbReference type="EC" id="3.1.3.5"/>
    </reaction>
</comment>
<dbReference type="GO" id="GO:0006196">
    <property type="term" value="P:AMP catabolic process"/>
    <property type="evidence" value="ECO:0007669"/>
    <property type="project" value="TreeGrafter"/>
</dbReference>
<dbReference type="InterPro" id="IPR004843">
    <property type="entry name" value="Calcineurin-like_PHP"/>
</dbReference>
<evidence type="ECO:0000259" key="6">
    <source>
        <dbReference type="Pfam" id="PF00149"/>
    </source>
</evidence>
<feature type="domain" description="5'-Nucleotidase C-terminal" evidence="7">
    <location>
        <begin position="300"/>
        <end position="357"/>
    </location>
</feature>
<name>A0AAQ4FA97_AMBAM</name>
<sequence length="443" mass="49014">MSKMGYDYVCLGNHEFDDGPAGLAPFLVAMREANVTVVNTNANFSNEPLLRNISLPTSVKLNISGTQVGIVGAVLPETRVLSMPGLVEFDDDLESIKKEALKLDEEGVKIIIAITHSGYPRDLEIVEQVPQIDLLVGGHTNTFLYHGDGYPQENTKEGDYPTLVNRSDSSLGLVVQDYWFGKFLGFLQVSFDKDGKVVNWTGNPILLNSSVKEDEGMLDIISCYKDNVTRAFEEVIGYSKVLLEQADNICRLRECNLGNLIADSYFAYYADMESRDPDHWSNVNGALLNGGAIRAPIPQMGIRVTYNVNMTAGCRVVSLQVLCRRCKVPLYEDVEDDKTYRIATIDYVTRGGDGYKKATNATSGGPADYTVLVDYIKKMSPVKAALEGRITVLNGTERVTIPGDTVTNPSLLQNATLSARILSYYTELQKYSQNIFHRLSRLV</sequence>
<keyword evidence="5" id="KW-0378">Hydrolase</keyword>
<dbReference type="FunFam" id="3.60.21.10:FF:000205">
    <property type="entry name" value="Uncharacterized protein"/>
    <property type="match status" value="1"/>
</dbReference>
<dbReference type="EC" id="3.1.3.5" evidence="3"/>
<dbReference type="InterPro" id="IPR036907">
    <property type="entry name" value="5'-Nucleotdase_C_sf"/>
</dbReference>
<dbReference type="PANTHER" id="PTHR11575:SF24">
    <property type="entry name" value="5'-NUCLEOTIDASE"/>
    <property type="match status" value="1"/>
</dbReference>
<evidence type="ECO:0000313" key="9">
    <source>
        <dbReference type="Proteomes" id="UP001321473"/>
    </source>
</evidence>
<evidence type="ECO:0000256" key="1">
    <source>
        <dbReference type="ARBA" id="ARBA00000815"/>
    </source>
</evidence>
<accession>A0AAQ4FA97</accession>
<dbReference type="GO" id="GO:0000166">
    <property type="term" value="F:nucleotide binding"/>
    <property type="evidence" value="ECO:0007669"/>
    <property type="project" value="UniProtKB-KW"/>
</dbReference>
<dbReference type="SUPFAM" id="SSF55816">
    <property type="entry name" value="5'-nucleotidase (syn. UDP-sugar hydrolase), C-terminal domain"/>
    <property type="match status" value="1"/>
</dbReference>
<keyword evidence="5" id="KW-0547">Nucleotide-binding</keyword>
<dbReference type="Gene3D" id="3.90.780.10">
    <property type="entry name" value="5'-Nucleotidase, C-terminal domain"/>
    <property type="match status" value="2"/>
</dbReference>
<dbReference type="InterPro" id="IPR008334">
    <property type="entry name" value="5'-Nucleotdase_C"/>
</dbReference>
<dbReference type="PANTHER" id="PTHR11575">
    <property type="entry name" value="5'-NUCLEOTIDASE-RELATED"/>
    <property type="match status" value="1"/>
</dbReference>
<dbReference type="SUPFAM" id="SSF56300">
    <property type="entry name" value="Metallo-dependent phosphatases"/>
    <property type="match status" value="1"/>
</dbReference>
<feature type="domain" description="Calcineurin-like phosphoesterase" evidence="6">
    <location>
        <begin position="8"/>
        <end position="140"/>
    </location>
</feature>
<dbReference type="PRINTS" id="PR01607">
    <property type="entry name" value="APYRASEFAMLY"/>
</dbReference>
<dbReference type="Pfam" id="PF00149">
    <property type="entry name" value="Metallophos"/>
    <property type="match status" value="1"/>
</dbReference>
<evidence type="ECO:0000256" key="3">
    <source>
        <dbReference type="ARBA" id="ARBA00012643"/>
    </source>
</evidence>
<gene>
    <name evidence="8" type="ORF">V5799_009469</name>
</gene>
<dbReference type="InterPro" id="IPR006179">
    <property type="entry name" value="5_nucleotidase/apyrase"/>
</dbReference>
<reference evidence="8 9" key="1">
    <citation type="journal article" date="2023" name="Arcadia Sci">
        <title>De novo assembly of a long-read Amblyomma americanum tick genome.</title>
        <authorList>
            <person name="Chou S."/>
            <person name="Poskanzer K.E."/>
            <person name="Rollins M."/>
            <person name="Thuy-Boun P.S."/>
        </authorList>
    </citation>
    <scope>NUCLEOTIDE SEQUENCE [LARGE SCALE GENOMIC DNA]</scope>
    <source>
        <strain evidence="8">F_SG_1</strain>
        <tissue evidence="8">Salivary glands</tissue>
    </source>
</reference>
<proteinExistence type="inferred from homology"/>
<dbReference type="PROSITE" id="PS00786">
    <property type="entry name" value="5_NUCLEOTIDASE_2"/>
    <property type="match status" value="1"/>
</dbReference>
<dbReference type="InterPro" id="IPR029052">
    <property type="entry name" value="Metallo-depent_PP-like"/>
</dbReference>
<organism evidence="8 9">
    <name type="scientific">Amblyomma americanum</name>
    <name type="common">Lone star tick</name>
    <dbReference type="NCBI Taxonomy" id="6943"/>
    <lineage>
        <taxon>Eukaryota</taxon>
        <taxon>Metazoa</taxon>
        <taxon>Ecdysozoa</taxon>
        <taxon>Arthropoda</taxon>
        <taxon>Chelicerata</taxon>
        <taxon>Arachnida</taxon>
        <taxon>Acari</taxon>
        <taxon>Parasitiformes</taxon>
        <taxon>Ixodida</taxon>
        <taxon>Ixodoidea</taxon>
        <taxon>Ixodidae</taxon>
        <taxon>Amblyomminae</taxon>
        <taxon>Amblyomma</taxon>
    </lineage>
</organism>
<dbReference type="InterPro" id="IPR006146">
    <property type="entry name" value="5'-Nucleotdase_CS"/>
</dbReference>
<keyword evidence="9" id="KW-1185">Reference proteome</keyword>
<evidence type="ECO:0000256" key="5">
    <source>
        <dbReference type="RuleBase" id="RU362119"/>
    </source>
</evidence>
<protein>
    <recommendedName>
        <fullName evidence="3">5'-nucleotidase</fullName>
        <ecNumber evidence="3">3.1.3.5</ecNumber>
    </recommendedName>
</protein>
<comment type="similarity">
    <text evidence="2 5">Belongs to the 5'-nucleotidase family.</text>
</comment>
<evidence type="ECO:0000256" key="2">
    <source>
        <dbReference type="ARBA" id="ARBA00006654"/>
    </source>
</evidence>
<dbReference type="Pfam" id="PF02872">
    <property type="entry name" value="5_nucleotid_C"/>
    <property type="match status" value="1"/>
</dbReference>
<keyword evidence="4" id="KW-0732">Signal</keyword>
<dbReference type="EMBL" id="JARKHS020004791">
    <property type="protein sequence ID" value="KAK8784167.1"/>
    <property type="molecule type" value="Genomic_DNA"/>
</dbReference>
<dbReference type="Proteomes" id="UP001321473">
    <property type="component" value="Unassembled WGS sequence"/>
</dbReference>
<dbReference type="AlphaFoldDB" id="A0AAQ4FA97"/>